<name>A0A6I9YI99_9SAUR</name>
<accession>A0A6I9YI99</accession>
<sequence length="407" mass="47125">MNAHLAPAENKDKSNSMKTLGRLEIKTNTTVSFSLCLVCSNILKPSLIQHERFEKGEDLREKYTMFPSALIKKSSLCSFDSKEKFSTNLKLALERNQIRISQCKAPPERQGWMCQPPDFSYKVYLSSRKPVGKFQELKKKEKKKTFFEDLHRIRSGLIVPEDNLGKTKEEDKQTKIVTRFPYTGSFESKLMFMKMGKCTSNIYQDPKPYDFRQYEQRRPDFVTSYARDPLNLKFKSQCLSKIYGLPALKDEKKKSSSKEKFITHKPKELKWDSKLFLPKEPWPMKACSFTRHRYNRGAPCAIIDRVEETLSKLLLKEAIKNQKEIRRKTAANIKKKLPSISVPIQKQQLTGRKKEKNLPKTLHSPSLSLGRCEWSMAKGLSIVKPEPLGFLLPTGIAQTVQELKYKE</sequence>
<organism evidence="1 2">
    <name type="scientific">Thamnophis sirtalis</name>
    <dbReference type="NCBI Taxonomy" id="35019"/>
    <lineage>
        <taxon>Eukaryota</taxon>
        <taxon>Metazoa</taxon>
        <taxon>Chordata</taxon>
        <taxon>Craniata</taxon>
        <taxon>Vertebrata</taxon>
        <taxon>Euteleostomi</taxon>
        <taxon>Lepidosauria</taxon>
        <taxon>Squamata</taxon>
        <taxon>Bifurcata</taxon>
        <taxon>Unidentata</taxon>
        <taxon>Episquamata</taxon>
        <taxon>Toxicofera</taxon>
        <taxon>Serpentes</taxon>
        <taxon>Colubroidea</taxon>
        <taxon>Colubridae</taxon>
        <taxon>Natricinae</taxon>
        <taxon>Thamnophis</taxon>
    </lineage>
</organism>
<dbReference type="GeneID" id="106550305"/>
<dbReference type="OrthoDB" id="5947521at2759"/>
<dbReference type="RefSeq" id="XP_013923664.1">
    <property type="nucleotide sequence ID" value="XM_014068189.1"/>
</dbReference>
<keyword evidence="1" id="KW-1185">Reference proteome</keyword>
<protein>
    <submittedName>
        <fullName evidence="2">Uncharacterized protein LOC106550305</fullName>
    </submittedName>
</protein>
<dbReference type="Proteomes" id="UP000504617">
    <property type="component" value="Unplaced"/>
</dbReference>
<gene>
    <name evidence="2" type="primary">LOC106550305</name>
</gene>
<proteinExistence type="predicted"/>
<dbReference type="KEGG" id="tsr:106550305"/>
<evidence type="ECO:0000313" key="2">
    <source>
        <dbReference type="RefSeq" id="XP_013923664.1"/>
    </source>
</evidence>
<reference evidence="2" key="1">
    <citation type="submission" date="2025-08" db="UniProtKB">
        <authorList>
            <consortium name="RefSeq"/>
        </authorList>
    </citation>
    <scope>IDENTIFICATION</scope>
    <source>
        <tissue evidence="2">Skeletal muscle</tissue>
    </source>
</reference>
<dbReference type="AlphaFoldDB" id="A0A6I9YI99"/>
<evidence type="ECO:0000313" key="1">
    <source>
        <dbReference type="Proteomes" id="UP000504617"/>
    </source>
</evidence>